<proteinExistence type="predicted"/>
<dbReference type="Proteomes" id="UP000663722">
    <property type="component" value="Chromosome"/>
</dbReference>
<dbReference type="KEGG" id="dmm:dnm_100660"/>
<sequence length="165" mass="19063">MRLGAWGLGRGLSVSSVFKEKIRGQEGKMPMRWWNREKIIASHVKTMYKQFCFEKSIAFISTCAKVFYISFFLRTAEKPGFFLHGRRVIPGKKPGFFPGKYKKLLLRYLASFDSMIKFFSVIPAKAGIHCSRLRNIGKKRIPAFADFGVNSVERNDRLFPIRSKI</sequence>
<keyword evidence="2" id="KW-1185">Reference proteome</keyword>
<evidence type="ECO:0000313" key="2">
    <source>
        <dbReference type="Proteomes" id="UP000663722"/>
    </source>
</evidence>
<accession>A0A975GUL3</accession>
<protein>
    <submittedName>
        <fullName evidence="1">Uncharacterized protein</fullName>
    </submittedName>
</protein>
<evidence type="ECO:0000313" key="1">
    <source>
        <dbReference type="EMBL" id="QTA93956.1"/>
    </source>
</evidence>
<dbReference type="EMBL" id="CP061800">
    <property type="protein sequence ID" value="QTA93956.1"/>
    <property type="molecule type" value="Genomic_DNA"/>
</dbReference>
<reference evidence="1" key="1">
    <citation type="journal article" date="2021" name="Microb. Physiol.">
        <title>Proteogenomic Insights into the Physiology of Marine, Sulfate-Reducing, Filamentous Desulfonema limicola and Desulfonema magnum.</title>
        <authorList>
            <person name="Schnaars V."/>
            <person name="Wohlbrand L."/>
            <person name="Scheve S."/>
            <person name="Hinrichs C."/>
            <person name="Reinhardt R."/>
            <person name="Rabus R."/>
        </authorList>
    </citation>
    <scope>NUCLEOTIDE SEQUENCE</scope>
    <source>
        <strain evidence="1">4be13</strain>
    </source>
</reference>
<dbReference type="AlphaFoldDB" id="A0A975GUL3"/>
<organism evidence="1 2">
    <name type="scientific">Desulfonema magnum</name>
    <dbReference type="NCBI Taxonomy" id="45655"/>
    <lineage>
        <taxon>Bacteria</taxon>
        <taxon>Pseudomonadati</taxon>
        <taxon>Thermodesulfobacteriota</taxon>
        <taxon>Desulfobacteria</taxon>
        <taxon>Desulfobacterales</taxon>
        <taxon>Desulfococcaceae</taxon>
        <taxon>Desulfonema</taxon>
    </lineage>
</organism>
<gene>
    <name evidence="1" type="ORF">dnm_100660</name>
</gene>
<name>A0A975GUL3_9BACT</name>